<evidence type="ECO:0000256" key="1">
    <source>
        <dbReference type="ARBA" id="ARBA00001917"/>
    </source>
</evidence>
<evidence type="ECO:0000313" key="16">
    <source>
        <dbReference type="Proteomes" id="UP000245768"/>
    </source>
</evidence>
<evidence type="ECO:0000256" key="11">
    <source>
        <dbReference type="ARBA" id="ARBA00031623"/>
    </source>
</evidence>
<proteinExistence type="inferred from homology"/>
<dbReference type="OrthoDB" id="14784at2759"/>
<comment type="similarity">
    <text evidence="4">Belongs to the dihydroorotate dehydrogenase family. Type 2 subfamily.</text>
</comment>
<dbReference type="GO" id="GO:0005743">
    <property type="term" value="C:mitochondrial inner membrane"/>
    <property type="evidence" value="ECO:0007669"/>
    <property type="project" value="TreeGrafter"/>
</dbReference>
<accession>A0A316YU68</accession>
<evidence type="ECO:0000256" key="10">
    <source>
        <dbReference type="ARBA" id="ARBA00023136"/>
    </source>
</evidence>
<dbReference type="FunCoup" id="A0A316YU68">
    <property type="interactions" value="366"/>
</dbReference>
<comment type="catalytic activity">
    <reaction evidence="12">
        <text>(S)-dihydroorotate + a quinone = orotate + a quinol</text>
        <dbReference type="Rhea" id="RHEA:30187"/>
        <dbReference type="ChEBI" id="CHEBI:24646"/>
        <dbReference type="ChEBI" id="CHEBI:30839"/>
        <dbReference type="ChEBI" id="CHEBI:30864"/>
        <dbReference type="ChEBI" id="CHEBI:132124"/>
        <dbReference type="EC" id="1.3.5.2"/>
    </reaction>
</comment>
<dbReference type="RefSeq" id="XP_025379416.1">
    <property type="nucleotide sequence ID" value="XM_025521309.1"/>
</dbReference>
<evidence type="ECO:0000256" key="7">
    <source>
        <dbReference type="ARBA" id="ARBA00022630"/>
    </source>
</evidence>
<dbReference type="AlphaFoldDB" id="A0A316YU68"/>
<feature type="region of interest" description="Disordered" evidence="13">
    <location>
        <begin position="529"/>
        <end position="548"/>
    </location>
</feature>
<dbReference type="GO" id="GO:0006207">
    <property type="term" value="P:'de novo' pyrimidine nucleobase biosynthetic process"/>
    <property type="evidence" value="ECO:0007669"/>
    <property type="project" value="InterPro"/>
</dbReference>
<feature type="region of interest" description="Disordered" evidence="13">
    <location>
        <begin position="485"/>
        <end position="520"/>
    </location>
</feature>
<evidence type="ECO:0000256" key="13">
    <source>
        <dbReference type="SAM" id="MobiDB-lite"/>
    </source>
</evidence>
<keyword evidence="16" id="KW-1185">Reference proteome</keyword>
<name>A0A316YU68_9BASI</name>
<dbReference type="SUPFAM" id="SSF51395">
    <property type="entry name" value="FMN-linked oxidoreductases"/>
    <property type="match status" value="1"/>
</dbReference>
<dbReference type="PANTHER" id="PTHR48109">
    <property type="entry name" value="DIHYDROOROTATE DEHYDROGENASE (QUINONE), MITOCHONDRIAL-RELATED"/>
    <property type="match status" value="1"/>
</dbReference>
<dbReference type="GeneID" id="37043225"/>
<dbReference type="UniPathway" id="UPA00070">
    <property type="reaction ID" value="UER00946"/>
</dbReference>
<dbReference type="PANTHER" id="PTHR48109:SF4">
    <property type="entry name" value="DIHYDROOROTATE DEHYDROGENASE (QUINONE), MITOCHONDRIAL"/>
    <property type="match status" value="1"/>
</dbReference>
<evidence type="ECO:0000259" key="14">
    <source>
        <dbReference type="Pfam" id="PF01180"/>
    </source>
</evidence>
<protein>
    <recommendedName>
        <fullName evidence="6">Dihydroorotate dehydrogenase (quinone), mitochondrial</fullName>
        <ecNumber evidence="5">1.3.5.2</ecNumber>
    </recommendedName>
    <alternativeName>
        <fullName evidence="11">Dihydroorotate oxidase</fullName>
    </alternativeName>
</protein>
<dbReference type="PROSITE" id="PS00912">
    <property type="entry name" value="DHODEHASE_2"/>
    <property type="match status" value="1"/>
</dbReference>
<evidence type="ECO:0000256" key="2">
    <source>
        <dbReference type="ARBA" id="ARBA00004370"/>
    </source>
</evidence>
<dbReference type="GO" id="GO:0106430">
    <property type="term" value="F:dihydroorotate dehydrogenase (quinone) activity"/>
    <property type="evidence" value="ECO:0007669"/>
    <property type="project" value="UniProtKB-EC"/>
</dbReference>
<dbReference type="STRING" id="215250.A0A316YU68"/>
<comment type="cofactor">
    <cofactor evidence="1">
        <name>FMN</name>
        <dbReference type="ChEBI" id="CHEBI:58210"/>
    </cofactor>
</comment>
<evidence type="ECO:0000256" key="8">
    <source>
        <dbReference type="ARBA" id="ARBA00022643"/>
    </source>
</evidence>
<keyword evidence="7" id="KW-0285">Flavoprotein</keyword>
<organism evidence="15 16">
    <name type="scientific">Acaromyces ingoldii</name>
    <dbReference type="NCBI Taxonomy" id="215250"/>
    <lineage>
        <taxon>Eukaryota</taxon>
        <taxon>Fungi</taxon>
        <taxon>Dikarya</taxon>
        <taxon>Basidiomycota</taxon>
        <taxon>Ustilaginomycotina</taxon>
        <taxon>Exobasidiomycetes</taxon>
        <taxon>Exobasidiales</taxon>
        <taxon>Cryptobasidiaceae</taxon>
        <taxon>Acaromyces</taxon>
    </lineage>
</organism>
<sequence length="672" mass="71272">MASLSSSLQGLGGGGRRALGGLHRPTVLASRSALTSQQVATPCRTLFTRPKPKSSVRSLVTVTLLGFAATFGVAYHLDSRSAIHRWFAIPVLQAFTDPETAQKLAVKLLSLGVMPRDMVEDDALLETEVAGLKLSNPIGLAAGFDKQAEAIDGLLNLGFGIVEVGSVTPEPQPGNEQPRYFRLTQDRGAINRFGFNSDGHQAVLARLHHRIQQWVLGQSTLAQSRVPLPDSSSDEAQLLARTEAGIAAVLERDEVPRSLRPGQLLFVNLGKNKTSEEASVDDYVKGVKTLGQYADAVVVNVSSPNTPGLRGLQRRGILQELMTNVVRARDALPPRGQGRNLPILVKIAPDLDQAQLHDIADAALASGIDGLIVSNTTVQRPKTLLSSPDLTNEKGGLSGAPLKPLALQALTTVRARVGDKIALIGCGGIHSGADALDFAKAGASAIELYTSFGYEGVGHPRRVKDELSALLREQGTTWKQVVGTGLEQGGTKPKVPSNEKEATRSGGAAERMGEAVASVKSELEGLRRSLGMPEEDKKRTAAPFFQPDPNDKEYVGLLDKVHAALGRSEGGRDDKPVAKTFEADDMTRAEALRARLGAALRDPSVPASQTLLGTGAQATTTTMPPQSGRIEADGLTQITPRSSGSNLTAYAEGRVGMGGKAEFNKADRQRVV</sequence>
<feature type="domain" description="Dihydroorotate dehydrogenase catalytic" evidence="14">
    <location>
        <begin position="125"/>
        <end position="471"/>
    </location>
</feature>
<evidence type="ECO:0000256" key="12">
    <source>
        <dbReference type="ARBA" id="ARBA00048639"/>
    </source>
</evidence>
<dbReference type="InterPro" id="IPR005720">
    <property type="entry name" value="Dihydroorotate_DH_cat"/>
</dbReference>
<evidence type="ECO:0000256" key="5">
    <source>
        <dbReference type="ARBA" id="ARBA00012791"/>
    </source>
</evidence>
<dbReference type="Gene3D" id="3.20.20.70">
    <property type="entry name" value="Aldolase class I"/>
    <property type="match status" value="1"/>
</dbReference>
<evidence type="ECO:0000313" key="15">
    <source>
        <dbReference type="EMBL" id="PWN92218.1"/>
    </source>
</evidence>
<gene>
    <name evidence="15" type="ORF">FA10DRAFT_266016</name>
</gene>
<dbReference type="GO" id="GO:0044205">
    <property type="term" value="P:'de novo' UMP biosynthetic process"/>
    <property type="evidence" value="ECO:0007669"/>
    <property type="project" value="UniProtKB-UniPathway"/>
</dbReference>
<comment type="subcellular location">
    <subcellularLocation>
        <location evidence="2">Membrane</location>
    </subcellularLocation>
</comment>
<dbReference type="EC" id="1.3.5.2" evidence="5"/>
<evidence type="ECO:0000256" key="4">
    <source>
        <dbReference type="ARBA" id="ARBA00005359"/>
    </source>
</evidence>
<keyword evidence="10" id="KW-0472">Membrane</keyword>
<dbReference type="InterPro" id="IPR001295">
    <property type="entry name" value="Dihydroorotate_DH_CS"/>
</dbReference>
<dbReference type="Pfam" id="PF01180">
    <property type="entry name" value="DHO_dh"/>
    <property type="match status" value="1"/>
</dbReference>
<keyword evidence="9" id="KW-0560">Oxidoreductase</keyword>
<dbReference type="CDD" id="cd04738">
    <property type="entry name" value="DHOD_2_like"/>
    <property type="match status" value="1"/>
</dbReference>
<dbReference type="InterPro" id="IPR013785">
    <property type="entry name" value="Aldolase_TIM"/>
</dbReference>
<reference evidence="15" key="1">
    <citation type="journal article" date="2018" name="Mol. Biol. Evol.">
        <title>Broad Genomic Sampling Reveals a Smut Pathogenic Ancestry of the Fungal Clade Ustilaginomycotina.</title>
        <authorList>
            <person name="Kijpornyongpan T."/>
            <person name="Mondo S.J."/>
            <person name="Barry K."/>
            <person name="Sandor L."/>
            <person name="Lee J."/>
            <person name="Lipzen A."/>
            <person name="Pangilinan J."/>
            <person name="LaButti K."/>
            <person name="Hainaut M."/>
            <person name="Henrissat B."/>
            <person name="Grigoriev I.V."/>
            <person name="Spatafora J.W."/>
            <person name="Aime M.C."/>
        </authorList>
    </citation>
    <scope>NUCLEOTIDE SEQUENCE [LARGE SCALE GENOMIC DNA]</scope>
    <source>
        <strain evidence="15">MCA 4198</strain>
    </source>
</reference>
<evidence type="ECO:0000256" key="3">
    <source>
        <dbReference type="ARBA" id="ARBA00005161"/>
    </source>
</evidence>
<dbReference type="InterPro" id="IPR050074">
    <property type="entry name" value="DHO_dehydrogenase"/>
</dbReference>
<evidence type="ECO:0000256" key="6">
    <source>
        <dbReference type="ARBA" id="ARBA00017599"/>
    </source>
</evidence>
<dbReference type="InParanoid" id="A0A316YU68"/>
<dbReference type="InterPro" id="IPR005719">
    <property type="entry name" value="Dihydroorotate_DH_2"/>
</dbReference>
<dbReference type="EMBL" id="KZ819635">
    <property type="protein sequence ID" value="PWN92218.1"/>
    <property type="molecule type" value="Genomic_DNA"/>
</dbReference>
<dbReference type="PROSITE" id="PS00911">
    <property type="entry name" value="DHODEHASE_1"/>
    <property type="match status" value="1"/>
</dbReference>
<dbReference type="Proteomes" id="UP000245768">
    <property type="component" value="Unassembled WGS sequence"/>
</dbReference>
<keyword evidence="8" id="KW-0288">FMN</keyword>
<comment type="pathway">
    <text evidence="3">Pyrimidine metabolism; UMP biosynthesis via de novo pathway; orotate from (S)-dihydroorotate (quinone route): step 1/1.</text>
</comment>
<evidence type="ECO:0000256" key="9">
    <source>
        <dbReference type="ARBA" id="ARBA00023002"/>
    </source>
</evidence>